<sequence length="163" mass="18020">MRKLYSNVAHIYFVVATLMLMVLAVALLVTAAWQALQGILQGDPVDSALDSIGIVIIGFAVVETSKFIAEEEILRKRELRSSRESRRSITKFITIIVIAASLEALVMVFKTSREGLEYAIYPAALFASSMFALVALGAYQWLSSRIVYPEDQPEQKGDEGSED</sequence>
<gene>
    <name evidence="2" type="ORF">GCM10007989_36060</name>
</gene>
<dbReference type="AlphaFoldDB" id="A0A918SDA3"/>
<keyword evidence="1" id="KW-1133">Transmembrane helix</keyword>
<dbReference type="Proteomes" id="UP000646579">
    <property type="component" value="Unassembled WGS sequence"/>
</dbReference>
<evidence type="ECO:0008006" key="4">
    <source>
        <dbReference type="Google" id="ProtNLM"/>
    </source>
</evidence>
<feature type="transmembrane region" description="Helical" evidence="1">
    <location>
        <begin position="120"/>
        <end position="142"/>
    </location>
</feature>
<organism evidence="2 3">
    <name type="scientific">Devosia pacifica</name>
    <dbReference type="NCBI Taxonomy" id="1335967"/>
    <lineage>
        <taxon>Bacteria</taxon>
        <taxon>Pseudomonadati</taxon>
        <taxon>Pseudomonadota</taxon>
        <taxon>Alphaproteobacteria</taxon>
        <taxon>Hyphomicrobiales</taxon>
        <taxon>Devosiaceae</taxon>
        <taxon>Devosia</taxon>
    </lineage>
</organism>
<reference evidence="2" key="2">
    <citation type="submission" date="2020-09" db="EMBL/GenBank/DDBJ databases">
        <authorList>
            <person name="Sun Q."/>
            <person name="Kim S."/>
        </authorList>
    </citation>
    <scope>NUCLEOTIDE SEQUENCE</scope>
    <source>
        <strain evidence="2">KCTC 32437</strain>
    </source>
</reference>
<proteinExistence type="predicted"/>
<dbReference type="RefSeq" id="WP_189427179.1">
    <property type="nucleotide sequence ID" value="NZ_BMZE01000004.1"/>
</dbReference>
<evidence type="ECO:0000256" key="1">
    <source>
        <dbReference type="SAM" id="Phobius"/>
    </source>
</evidence>
<feature type="transmembrane region" description="Helical" evidence="1">
    <location>
        <begin position="12"/>
        <end position="36"/>
    </location>
</feature>
<accession>A0A918SDA3</accession>
<name>A0A918SDA3_9HYPH</name>
<evidence type="ECO:0000313" key="3">
    <source>
        <dbReference type="Proteomes" id="UP000646579"/>
    </source>
</evidence>
<protein>
    <recommendedName>
        <fullName evidence="4">General glycosylation pathway protein</fullName>
    </recommendedName>
</protein>
<feature type="transmembrane region" description="Helical" evidence="1">
    <location>
        <begin position="48"/>
        <end position="69"/>
    </location>
</feature>
<reference evidence="2" key="1">
    <citation type="journal article" date="2014" name="Int. J. Syst. Evol. Microbiol.">
        <title>Complete genome sequence of Corynebacterium casei LMG S-19264T (=DSM 44701T), isolated from a smear-ripened cheese.</title>
        <authorList>
            <consortium name="US DOE Joint Genome Institute (JGI-PGF)"/>
            <person name="Walter F."/>
            <person name="Albersmeier A."/>
            <person name="Kalinowski J."/>
            <person name="Ruckert C."/>
        </authorList>
    </citation>
    <scope>NUCLEOTIDE SEQUENCE</scope>
    <source>
        <strain evidence="2">KCTC 32437</strain>
    </source>
</reference>
<keyword evidence="3" id="KW-1185">Reference proteome</keyword>
<evidence type="ECO:0000313" key="2">
    <source>
        <dbReference type="EMBL" id="GHA36722.1"/>
    </source>
</evidence>
<comment type="caution">
    <text evidence="2">The sequence shown here is derived from an EMBL/GenBank/DDBJ whole genome shotgun (WGS) entry which is preliminary data.</text>
</comment>
<dbReference type="EMBL" id="BMZE01000004">
    <property type="protein sequence ID" value="GHA36722.1"/>
    <property type="molecule type" value="Genomic_DNA"/>
</dbReference>
<feature type="transmembrane region" description="Helical" evidence="1">
    <location>
        <begin position="89"/>
        <end position="108"/>
    </location>
</feature>
<keyword evidence="1" id="KW-0812">Transmembrane</keyword>
<keyword evidence="1" id="KW-0472">Membrane</keyword>